<evidence type="ECO:0000313" key="3">
    <source>
        <dbReference type="WBParaSite" id="PSAMB.scaffold4423size21964.g24338.t1"/>
    </source>
</evidence>
<keyword evidence="2" id="KW-1185">Reference proteome</keyword>
<name>A0A914WJE0_9BILA</name>
<sequence>MNGMARSRHYRRRGISSATGSAKASSVNRPLSLARITSVSATLPLLYGRVSSSVGRVVSLVAPSSGLIDGRRPSRARLAPTSRGEQLALSFSLVI</sequence>
<dbReference type="WBParaSite" id="PSAMB.scaffold4423size21964.g24338.t1">
    <property type="protein sequence ID" value="PSAMB.scaffold4423size21964.g24338.t1"/>
    <property type="gene ID" value="PSAMB.scaffold4423size21964.g24338"/>
</dbReference>
<feature type="region of interest" description="Disordered" evidence="1">
    <location>
        <begin position="1"/>
        <end position="28"/>
    </location>
</feature>
<protein>
    <submittedName>
        <fullName evidence="3">Uncharacterized protein</fullName>
    </submittedName>
</protein>
<feature type="compositionally biased region" description="Basic residues" evidence="1">
    <location>
        <begin position="1"/>
        <end position="14"/>
    </location>
</feature>
<accession>A0A914WJE0</accession>
<reference evidence="3" key="1">
    <citation type="submission" date="2022-11" db="UniProtKB">
        <authorList>
            <consortium name="WormBaseParasite"/>
        </authorList>
    </citation>
    <scope>IDENTIFICATION</scope>
</reference>
<organism evidence="2 3">
    <name type="scientific">Plectus sambesii</name>
    <dbReference type="NCBI Taxonomy" id="2011161"/>
    <lineage>
        <taxon>Eukaryota</taxon>
        <taxon>Metazoa</taxon>
        <taxon>Ecdysozoa</taxon>
        <taxon>Nematoda</taxon>
        <taxon>Chromadorea</taxon>
        <taxon>Plectida</taxon>
        <taxon>Plectina</taxon>
        <taxon>Plectoidea</taxon>
        <taxon>Plectidae</taxon>
        <taxon>Plectus</taxon>
    </lineage>
</organism>
<dbReference type="AlphaFoldDB" id="A0A914WJE0"/>
<dbReference type="Proteomes" id="UP000887566">
    <property type="component" value="Unplaced"/>
</dbReference>
<proteinExistence type="predicted"/>
<feature type="compositionally biased region" description="Polar residues" evidence="1">
    <location>
        <begin position="16"/>
        <end position="28"/>
    </location>
</feature>
<evidence type="ECO:0000256" key="1">
    <source>
        <dbReference type="SAM" id="MobiDB-lite"/>
    </source>
</evidence>
<evidence type="ECO:0000313" key="2">
    <source>
        <dbReference type="Proteomes" id="UP000887566"/>
    </source>
</evidence>